<reference evidence="2" key="2">
    <citation type="submission" date="2017-01" db="EMBL/GenBank/DDBJ databases">
        <title>Genome sequencing and annotation of Geobacillus sp. 1017, a Hydrocarbon-Oxidizing Thermophilic Bacterium Isolated from a Heavy Oil Reservoir (China).</title>
        <authorList>
            <person name="Kadnikov V.V."/>
            <person name="Mardanov A.V."/>
            <person name="Poltaraus A.B."/>
            <person name="Sokolova D.S."/>
            <person name="Semenova E.M."/>
            <person name="Ravin N.V."/>
            <person name="Tourova T.P."/>
            <person name="Nazina T.N."/>
        </authorList>
    </citation>
    <scope>NUCLEOTIDE SEQUENCE [LARGE SCALE GENOMIC DNA]</scope>
    <source>
        <strain evidence="2">1017</strain>
    </source>
</reference>
<dbReference type="InterPro" id="IPR012397">
    <property type="entry name" value="Pullulanase"/>
</dbReference>
<evidence type="ECO:0000313" key="2">
    <source>
        <dbReference type="Proteomes" id="UP000186030"/>
    </source>
</evidence>
<dbReference type="Proteomes" id="UP000186030">
    <property type="component" value="Unassembled WGS sequence"/>
</dbReference>
<evidence type="ECO:0008006" key="3">
    <source>
        <dbReference type="Google" id="ProtNLM"/>
    </source>
</evidence>
<dbReference type="PIRSF" id="PIRSF012560">
    <property type="entry name" value="Pullulanase"/>
    <property type="match status" value="1"/>
</dbReference>
<accession>A0A1Q5SV02</accession>
<name>A0A1Q5SV02_9BACL</name>
<comment type="caution">
    <text evidence="1">The sequence shown here is derived from an EMBL/GenBank/DDBJ whole genome shotgun (WGS) entry which is preliminary data.</text>
</comment>
<gene>
    <name evidence="1" type="ORF">BRO54_2583</name>
</gene>
<dbReference type="AlphaFoldDB" id="A0A1Q5SV02"/>
<organism evidence="1 2">
    <name type="scientific">Geobacillus proteiniphilus</name>
    <dbReference type="NCBI Taxonomy" id="860353"/>
    <lineage>
        <taxon>Bacteria</taxon>
        <taxon>Bacillati</taxon>
        <taxon>Bacillota</taxon>
        <taxon>Bacilli</taxon>
        <taxon>Bacillales</taxon>
        <taxon>Anoxybacillaceae</taxon>
        <taxon>Geobacillus</taxon>
    </lineage>
</organism>
<sequence>MTIAGEKMGQLVKLMDCISRYETDVYYYVPEFIRLKQRQWEQAKARWQAERTAEASGWLETGETWDVLLDKPSWWERLTKRWRRRVVLTEEETFSLAPMARPAATLEELKQQFLDELFELQLKWASSTMMYVSSLDEAVYGDETLKYFLQRFPDTHLCFYRPVAMVGKAPVELETMMLTPSALWCIAFVEGRPDNIVMASTGRFWVEQAGTNETRLVNPVVSLRRTEQIVSEIFRKHGVDWPIHLVLLNRYGYIDSGGLFPFIRYIDKRNYDEWFSRLRRSALPLRHGQLKAAEALLRHCASFYDRRNDGNMSGEEGQQ</sequence>
<protein>
    <recommendedName>
        <fullName evidence="3">Glucanohydrolase</fullName>
    </recommendedName>
</protein>
<evidence type="ECO:0000313" key="1">
    <source>
        <dbReference type="EMBL" id="OKO91838.1"/>
    </source>
</evidence>
<reference evidence="1 2" key="1">
    <citation type="submission" date="2016-11" db="EMBL/GenBank/DDBJ databases">
        <authorList>
            <person name="Kadnikov V."/>
            <person name="Nazina T."/>
        </authorList>
    </citation>
    <scope>NUCLEOTIDE SEQUENCE [LARGE SCALE GENOMIC DNA]</scope>
    <source>
        <strain evidence="1 2">1017</strain>
    </source>
</reference>
<dbReference type="EMBL" id="MQMG01000035">
    <property type="protein sequence ID" value="OKO91838.1"/>
    <property type="molecule type" value="Genomic_DNA"/>
</dbReference>
<proteinExistence type="predicted"/>